<proteinExistence type="inferred from homology"/>
<comment type="caution">
    <text evidence="10">The sequence shown here is derived from an EMBL/GenBank/DDBJ whole genome shotgun (WGS) entry which is preliminary data.</text>
</comment>
<evidence type="ECO:0000313" key="10">
    <source>
        <dbReference type="EMBL" id="NHN30182.1"/>
    </source>
</evidence>
<protein>
    <recommendedName>
        <fullName evidence="9">Large-conductance mechanosensitive channel</fullName>
    </recommendedName>
</protein>
<dbReference type="Gene3D" id="1.10.1200.120">
    <property type="entry name" value="Large-conductance mechanosensitive channel, MscL, domain 1"/>
    <property type="match status" value="1"/>
</dbReference>
<dbReference type="PRINTS" id="PR01264">
    <property type="entry name" value="MECHCHANNEL"/>
</dbReference>
<evidence type="ECO:0000256" key="1">
    <source>
        <dbReference type="ARBA" id="ARBA00004141"/>
    </source>
</evidence>
<keyword evidence="5 9" id="KW-1133">Transmembrane helix</keyword>
<evidence type="ECO:0000256" key="8">
    <source>
        <dbReference type="ARBA" id="ARBA00023303"/>
    </source>
</evidence>
<dbReference type="Proteomes" id="UP001165962">
    <property type="component" value="Unassembled WGS sequence"/>
</dbReference>
<accession>A0ABX0J222</accession>
<keyword evidence="8 9" id="KW-0407">Ion channel</keyword>
<keyword evidence="11" id="KW-1185">Reference proteome</keyword>
<dbReference type="InterPro" id="IPR036019">
    <property type="entry name" value="MscL_channel"/>
</dbReference>
<evidence type="ECO:0000256" key="2">
    <source>
        <dbReference type="ARBA" id="ARBA00022448"/>
    </source>
</evidence>
<dbReference type="HAMAP" id="MF_00115">
    <property type="entry name" value="MscL"/>
    <property type="match status" value="1"/>
</dbReference>
<sequence length="162" mass="17889">MASKIIKEFKEFAMKGNMIELAIGVIIGGAFGKVVTSIVNDIVMPPIGLLLGRVNFSGLFVSLNGVPYESLEIAKKANAPTLNYGLFINTVLDFLIVALVIFFSVKQLNRLRKKQEVPPAPKKNTKDCPECLSEIPEKAVRCKYCTARLEMTASDRRPELTN</sequence>
<feature type="transmembrane region" description="Helical" evidence="9">
    <location>
        <begin position="21"/>
        <end position="39"/>
    </location>
</feature>
<evidence type="ECO:0000256" key="5">
    <source>
        <dbReference type="ARBA" id="ARBA00022989"/>
    </source>
</evidence>
<evidence type="ECO:0000256" key="9">
    <source>
        <dbReference type="HAMAP-Rule" id="MF_00115"/>
    </source>
</evidence>
<evidence type="ECO:0000256" key="6">
    <source>
        <dbReference type="ARBA" id="ARBA00023065"/>
    </source>
</evidence>
<reference evidence="10" key="1">
    <citation type="submission" date="2020-03" db="EMBL/GenBank/DDBJ databases">
        <title>Draft sequencing of Paenibacilllus sp. S3N08.</title>
        <authorList>
            <person name="Kim D.-U."/>
        </authorList>
    </citation>
    <scope>NUCLEOTIDE SEQUENCE</scope>
    <source>
        <strain evidence="10">S3N08</strain>
    </source>
</reference>
<comment type="similarity">
    <text evidence="9">Belongs to the MscL family.</text>
</comment>
<dbReference type="InterPro" id="IPR037673">
    <property type="entry name" value="MSC/AndL"/>
</dbReference>
<keyword evidence="2 9" id="KW-0813">Transport</keyword>
<evidence type="ECO:0000256" key="4">
    <source>
        <dbReference type="ARBA" id="ARBA00022692"/>
    </source>
</evidence>
<organism evidence="10 11">
    <name type="scientific">Paenibacillus agricola</name>
    <dbReference type="NCBI Taxonomy" id="2716264"/>
    <lineage>
        <taxon>Bacteria</taxon>
        <taxon>Bacillati</taxon>
        <taxon>Bacillota</taxon>
        <taxon>Bacilli</taxon>
        <taxon>Bacillales</taxon>
        <taxon>Paenibacillaceae</taxon>
        <taxon>Paenibacillus</taxon>
    </lineage>
</organism>
<comment type="subunit">
    <text evidence="9">Homopentamer.</text>
</comment>
<dbReference type="EMBL" id="JAAOIW010000003">
    <property type="protein sequence ID" value="NHN30182.1"/>
    <property type="molecule type" value="Genomic_DNA"/>
</dbReference>
<dbReference type="InterPro" id="IPR001185">
    <property type="entry name" value="MS_channel"/>
</dbReference>
<dbReference type="Pfam" id="PF01741">
    <property type="entry name" value="MscL"/>
    <property type="match status" value="1"/>
</dbReference>
<dbReference type="NCBIfam" id="NF001843">
    <property type="entry name" value="PRK00567.1-4"/>
    <property type="match status" value="1"/>
</dbReference>
<evidence type="ECO:0000313" key="11">
    <source>
        <dbReference type="Proteomes" id="UP001165962"/>
    </source>
</evidence>
<comment type="subcellular location">
    <subcellularLocation>
        <location evidence="9">Cell membrane</location>
        <topology evidence="9">Multi-pass membrane protein</topology>
    </subcellularLocation>
    <subcellularLocation>
        <location evidence="1">Membrane</location>
        <topology evidence="1">Multi-pass membrane protein</topology>
    </subcellularLocation>
</comment>
<keyword evidence="3 9" id="KW-1003">Cell membrane</keyword>
<dbReference type="SUPFAM" id="SSF81330">
    <property type="entry name" value="Gated mechanosensitive channel"/>
    <property type="match status" value="1"/>
</dbReference>
<keyword evidence="7 9" id="KW-0472">Membrane</keyword>
<evidence type="ECO:0000256" key="3">
    <source>
        <dbReference type="ARBA" id="ARBA00022475"/>
    </source>
</evidence>
<evidence type="ECO:0000256" key="7">
    <source>
        <dbReference type="ARBA" id="ARBA00023136"/>
    </source>
</evidence>
<keyword evidence="4 9" id="KW-0812">Transmembrane</keyword>
<feature type="transmembrane region" description="Helical" evidence="9">
    <location>
        <begin position="84"/>
        <end position="105"/>
    </location>
</feature>
<dbReference type="NCBIfam" id="TIGR00220">
    <property type="entry name" value="mscL"/>
    <property type="match status" value="1"/>
</dbReference>
<dbReference type="PANTHER" id="PTHR30266">
    <property type="entry name" value="MECHANOSENSITIVE CHANNEL MSCL"/>
    <property type="match status" value="1"/>
</dbReference>
<keyword evidence="6 9" id="KW-0406">Ion transport</keyword>
<comment type="function">
    <text evidence="9">Channel that opens in response to stretch forces in the membrane lipid bilayer. May participate in the regulation of osmotic pressure changes within the cell.</text>
</comment>
<name>A0ABX0J222_9BACL</name>
<gene>
    <name evidence="9 10" type="primary">mscL</name>
    <name evidence="10" type="ORF">G9U52_10090</name>
</gene>
<dbReference type="PANTHER" id="PTHR30266:SF2">
    <property type="entry name" value="LARGE-CONDUCTANCE MECHANOSENSITIVE CHANNEL"/>
    <property type="match status" value="1"/>
</dbReference>